<evidence type="ECO:0000313" key="2">
    <source>
        <dbReference type="EMBL" id="CAE7255711.1"/>
    </source>
</evidence>
<dbReference type="EMBL" id="CAJNIZ010007165">
    <property type="protein sequence ID" value="CAE7255711.1"/>
    <property type="molecule type" value="Genomic_DNA"/>
</dbReference>
<evidence type="ECO:0000313" key="3">
    <source>
        <dbReference type="Proteomes" id="UP000649617"/>
    </source>
</evidence>
<feature type="region of interest" description="Disordered" evidence="1">
    <location>
        <begin position="1"/>
        <end position="67"/>
    </location>
</feature>
<reference evidence="2" key="1">
    <citation type="submission" date="2021-02" db="EMBL/GenBank/DDBJ databases">
        <authorList>
            <person name="Dougan E. K."/>
            <person name="Rhodes N."/>
            <person name="Thang M."/>
            <person name="Chan C."/>
        </authorList>
    </citation>
    <scope>NUCLEOTIDE SEQUENCE</scope>
</reference>
<dbReference type="Proteomes" id="UP000649617">
    <property type="component" value="Unassembled WGS sequence"/>
</dbReference>
<keyword evidence="3" id="KW-1185">Reference proteome</keyword>
<accession>A0A812MCB6</accession>
<name>A0A812MCB6_SYMPI</name>
<proteinExistence type="predicted"/>
<feature type="non-terminal residue" evidence="2">
    <location>
        <position position="105"/>
    </location>
</feature>
<feature type="non-terminal residue" evidence="2">
    <location>
        <position position="1"/>
    </location>
</feature>
<protein>
    <submittedName>
        <fullName evidence="2">Uncharacterized protein</fullName>
    </submittedName>
</protein>
<sequence length="105" mass="11224">LLVFGIDEEAPEIPEAELEKEAVLRERPAEPSGPPPKKQKPAPAPSRKTPTTPIGRGTSSGGGADMESFIHSFGLNADAARTLRELPPESLNHVMDTFAPKPDTK</sequence>
<organism evidence="2 3">
    <name type="scientific">Symbiodinium pilosum</name>
    <name type="common">Dinoflagellate</name>
    <dbReference type="NCBI Taxonomy" id="2952"/>
    <lineage>
        <taxon>Eukaryota</taxon>
        <taxon>Sar</taxon>
        <taxon>Alveolata</taxon>
        <taxon>Dinophyceae</taxon>
        <taxon>Suessiales</taxon>
        <taxon>Symbiodiniaceae</taxon>
        <taxon>Symbiodinium</taxon>
    </lineage>
</organism>
<dbReference type="AlphaFoldDB" id="A0A812MCB6"/>
<gene>
    <name evidence="2" type="ORF">SPIL2461_LOCUS5148</name>
</gene>
<feature type="compositionally biased region" description="Basic and acidic residues" evidence="1">
    <location>
        <begin position="17"/>
        <end position="29"/>
    </location>
</feature>
<evidence type="ECO:0000256" key="1">
    <source>
        <dbReference type="SAM" id="MobiDB-lite"/>
    </source>
</evidence>
<comment type="caution">
    <text evidence="2">The sequence shown here is derived from an EMBL/GenBank/DDBJ whole genome shotgun (WGS) entry which is preliminary data.</text>
</comment>
<feature type="compositionally biased region" description="Acidic residues" evidence="1">
    <location>
        <begin position="1"/>
        <end position="16"/>
    </location>
</feature>